<feature type="compositionally biased region" description="Basic and acidic residues" evidence="1">
    <location>
        <begin position="448"/>
        <end position="457"/>
    </location>
</feature>
<accession>A0A131XVV9</accession>
<feature type="region of interest" description="Disordered" evidence="1">
    <location>
        <begin position="427"/>
        <end position="457"/>
    </location>
</feature>
<sequence length="457" mass="50375">MSESETGTAVKVALLLRNSYFNPEAPVEQHLERCIFLAKSSQAAFQIFYRMLHKIAPLDKIVAFLTAACKVLLRNHALKVKAVGKENVLPDEEEDVSDTNSSRPVQCLEKGTVQSLAEVLAVTYSTIRNKKELRNELQSKLCALSVASLVSFESSSSLSSRCFSLLRTMLNCTGDAPVLTVEAKSCLVFLCNMQRSADVLSRVAESLNELQDATPRRRRRVRFVVEKPFTAGTGLEVLRYLLCTPHLQDLLLTKHLLPLFNIWNVLFHCAESLKQQLCHTTSSSTSVLVNSYELFLLLTAILQGQINPASGTKFVAVSTLELQLLWIKDSLVPVIPAQEGAKKALSIRTVEIYLNASKSFFMMGLATPEYAEKLISLLAICKQSDAPVLVANIKPIGKAILKHAKLLAPAPTQMASIVTMLDKLKINTPEPSQGDAENSAQAEEVPEAEERHDQQNA</sequence>
<protein>
    <submittedName>
        <fullName evidence="2">Uncharacterized protein</fullName>
    </submittedName>
</protein>
<name>A0A131XVV9_IXORI</name>
<feature type="compositionally biased region" description="Polar residues" evidence="1">
    <location>
        <begin position="429"/>
        <end position="441"/>
    </location>
</feature>
<organism evidence="2">
    <name type="scientific">Ixodes ricinus</name>
    <name type="common">Common tick</name>
    <name type="synonym">Acarus ricinus</name>
    <dbReference type="NCBI Taxonomy" id="34613"/>
    <lineage>
        <taxon>Eukaryota</taxon>
        <taxon>Metazoa</taxon>
        <taxon>Ecdysozoa</taxon>
        <taxon>Arthropoda</taxon>
        <taxon>Chelicerata</taxon>
        <taxon>Arachnida</taxon>
        <taxon>Acari</taxon>
        <taxon>Parasitiformes</taxon>
        <taxon>Ixodida</taxon>
        <taxon>Ixodoidea</taxon>
        <taxon>Ixodidae</taxon>
        <taxon>Ixodinae</taxon>
        <taxon>Ixodes</taxon>
    </lineage>
</organism>
<evidence type="ECO:0000313" key="2">
    <source>
        <dbReference type="EMBL" id="JAP70452.1"/>
    </source>
</evidence>
<proteinExistence type="evidence at transcript level"/>
<dbReference type="AlphaFoldDB" id="A0A131XVV9"/>
<dbReference type="EMBL" id="GEFM01005344">
    <property type="protein sequence ID" value="JAP70452.1"/>
    <property type="molecule type" value="mRNA"/>
</dbReference>
<reference evidence="2" key="1">
    <citation type="submission" date="2016-02" db="EMBL/GenBank/DDBJ databases">
        <title>RNAseq analyses of the midgut from blood- or serum-fed Ixodes ricinus ticks.</title>
        <authorList>
            <person name="Perner J."/>
            <person name="Provaznik J."/>
            <person name="Schrenkova J."/>
            <person name="Urbanova V."/>
            <person name="Ribeiro J.M."/>
            <person name="Kopacek P."/>
        </authorList>
    </citation>
    <scope>NUCLEOTIDE SEQUENCE</scope>
    <source>
        <tissue evidence="2">Gut</tissue>
    </source>
</reference>
<evidence type="ECO:0000256" key="1">
    <source>
        <dbReference type="SAM" id="MobiDB-lite"/>
    </source>
</evidence>